<dbReference type="Pfam" id="PF00080">
    <property type="entry name" value="Sod_Cu"/>
    <property type="match status" value="1"/>
</dbReference>
<dbReference type="STRING" id="45235.A0A2K3QFM4"/>
<keyword evidence="10" id="KW-1185">Reference proteome</keyword>
<dbReference type="AlphaFoldDB" id="A0A2K3QFM4"/>
<evidence type="ECO:0000259" key="8">
    <source>
        <dbReference type="Pfam" id="PF00080"/>
    </source>
</evidence>
<dbReference type="Gene3D" id="2.60.40.200">
    <property type="entry name" value="Superoxide dismutase, copper/zinc binding domain"/>
    <property type="match status" value="1"/>
</dbReference>
<dbReference type="Proteomes" id="UP000236621">
    <property type="component" value="Unassembled WGS sequence"/>
</dbReference>
<evidence type="ECO:0000256" key="4">
    <source>
        <dbReference type="ARBA" id="ARBA00012682"/>
    </source>
</evidence>
<evidence type="ECO:0000256" key="1">
    <source>
        <dbReference type="ARBA" id="ARBA00004196"/>
    </source>
</evidence>
<accession>A0A2K3QFM4</accession>
<protein>
    <recommendedName>
        <fullName evidence="4">superoxide dismutase</fullName>
        <ecNumber evidence="4">1.15.1.1</ecNumber>
    </recommendedName>
</protein>
<dbReference type="FunFam" id="2.60.40.200:FF:000007">
    <property type="entry name" value="Cell surface Cu-only superoxide dismutase 5"/>
    <property type="match status" value="1"/>
</dbReference>
<comment type="similarity">
    <text evidence="3">Belongs to the Cu-Zn superoxide dismutase family.</text>
</comment>
<dbReference type="EMBL" id="NRSZ01000566">
    <property type="protein sequence ID" value="PNY26344.1"/>
    <property type="molecule type" value="Genomic_DNA"/>
</dbReference>
<sequence>MTSGHHPCVACLINHPAHPACALASHRPVLLFPAFVFSSDFPVLCEEPPSFKPAHRTSIQPVLTITLQVARSLKMRAQEIFAVLSAAVAACAASPDATPVTGNPPGVVYKATLPDAPFFSQAALEGNIKGSISAQSPPDGTGVKFTIQFENFPKGGGPFLYHIHDQPAVGGNCTTTLGHLDPSNRGDSTPCDASAPASCQVGDLSGKYGKISVDPFSAEYTDPFASLNEGDAAFFGHKAFVIHYANTTRLTCANFARVEVPAPSQCDFQPPASSSTLAVSSSSEAAYSELVPAYSSLVPAYSSLVPASSSLVAASSSTLAVSSSTLAVPSFTLAVPSSTLAIPSSTPATVPAGTGQVTPSQSTVPYMASAMTNGASLPLMAVAVAVALFAL</sequence>
<dbReference type="GO" id="GO:0005576">
    <property type="term" value="C:extracellular region"/>
    <property type="evidence" value="ECO:0007669"/>
    <property type="project" value="UniProtKB-SubCell"/>
</dbReference>
<dbReference type="GO" id="GO:0004784">
    <property type="term" value="F:superoxide dismutase activity"/>
    <property type="evidence" value="ECO:0007669"/>
    <property type="project" value="UniProtKB-EC"/>
</dbReference>
<name>A0A2K3QFM4_9HYPO</name>
<dbReference type="EC" id="1.15.1.1" evidence="4"/>
<comment type="caution">
    <text evidence="9">The sequence shown here is derived from an EMBL/GenBank/DDBJ whole genome shotgun (WGS) entry which is preliminary data.</text>
</comment>
<dbReference type="InterPro" id="IPR001424">
    <property type="entry name" value="SOD_Cu_Zn_dom"/>
</dbReference>
<evidence type="ECO:0000256" key="6">
    <source>
        <dbReference type="ARBA" id="ARBA00022862"/>
    </source>
</evidence>
<evidence type="ECO:0000313" key="10">
    <source>
        <dbReference type="Proteomes" id="UP000236621"/>
    </source>
</evidence>
<dbReference type="OrthoDB" id="159229at2759"/>
<evidence type="ECO:0000256" key="7">
    <source>
        <dbReference type="ARBA" id="ARBA00049204"/>
    </source>
</evidence>
<evidence type="ECO:0000256" key="5">
    <source>
        <dbReference type="ARBA" id="ARBA00022525"/>
    </source>
</evidence>
<gene>
    <name evidence="9" type="ORF">TCAP_03727</name>
</gene>
<evidence type="ECO:0000313" key="9">
    <source>
        <dbReference type="EMBL" id="PNY26344.1"/>
    </source>
</evidence>
<comment type="catalytic activity">
    <reaction evidence="7">
        <text>2 superoxide + 2 H(+) = H2O2 + O2</text>
        <dbReference type="Rhea" id="RHEA:20696"/>
        <dbReference type="ChEBI" id="CHEBI:15378"/>
        <dbReference type="ChEBI" id="CHEBI:15379"/>
        <dbReference type="ChEBI" id="CHEBI:16240"/>
        <dbReference type="ChEBI" id="CHEBI:18421"/>
        <dbReference type="EC" id="1.15.1.1"/>
    </reaction>
</comment>
<organism evidence="9 10">
    <name type="scientific">Tolypocladium capitatum</name>
    <dbReference type="NCBI Taxonomy" id="45235"/>
    <lineage>
        <taxon>Eukaryota</taxon>
        <taxon>Fungi</taxon>
        <taxon>Dikarya</taxon>
        <taxon>Ascomycota</taxon>
        <taxon>Pezizomycotina</taxon>
        <taxon>Sordariomycetes</taxon>
        <taxon>Hypocreomycetidae</taxon>
        <taxon>Hypocreales</taxon>
        <taxon>Ophiocordycipitaceae</taxon>
        <taxon>Tolypocladium</taxon>
    </lineage>
</organism>
<evidence type="ECO:0000256" key="2">
    <source>
        <dbReference type="ARBA" id="ARBA00004613"/>
    </source>
</evidence>
<proteinExistence type="inferred from homology"/>
<dbReference type="GO" id="GO:0046872">
    <property type="term" value="F:metal ion binding"/>
    <property type="evidence" value="ECO:0007669"/>
    <property type="project" value="InterPro"/>
</dbReference>
<reference evidence="9 10" key="1">
    <citation type="submission" date="2017-08" db="EMBL/GenBank/DDBJ databases">
        <title>Harnessing the power of phylogenomics to disentangle the directionality and signatures of interkingdom host jumping in the parasitic fungal genus Tolypocladium.</title>
        <authorList>
            <person name="Quandt C.A."/>
            <person name="Patterson W."/>
            <person name="Spatafora J.W."/>
        </authorList>
    </citation>
    <scope>NUCLEOTIDE SEQUENCE [LARGE SCALE GENOMIC DNA]</scope>
    <source>
        <strain evidence="9 10">CBS 113982</strain>
    </source>
</reference>
<feature type="domain" description="Superoxide dismutase copper/zinc binding" evidence="8">
    <location>
        <begin position="129"/>
        <end position="245"/>
    </location>
</feature>
<evidence type="ECO:0000256" key="3">
    <source>
        <dbReference type="ARBA" id="ARBA00010457"/>
    </source>
</evidence>
<comment type="subcellular location">
    <subcellularLocation>
        <location evidence="1">Cell envelope</location>
    </subcellularLocation>
    <subcellularLocation>
        <location evidence="2">Secreted</location>
    </subcellularLocation>
</comment>
<dbReference type="InterPro" id="IPR036423">
    <property type="entry name" value="SOD-like_Cu/Zn_dom_sf"/>
</dbReference>
<keyword evidence="5" id="KW-0964">Secreted</keyword>
<keyword evidence="6" id="KW-0049">Antioxidant</keyword>
<dbReference type="SUPFAM" id="SSF49329">
    <property type="entry name" value="Cu,Zn superoxide dismutase-like"/>
    <property type="match status" value="1"/>
</dbReference>